<dbReference type="InterPro" id="IPR036505">
    <property type="entry name" value="Amidase/PGRP_sf"/>
</dbReference>
<comment type="caution">
    <text evidence="5">The sequence shown here is derived from an EMBL/GenBank/DDBJ whole genome shotgun (WGS) entry which is preliminary data.</text>
</comment>
<sequence>MNHGGHCQDESTSCSGNYVSNLCSGSASRRCCLPSASSGQCSDIGGKCQDDHLYCTGSYVTGKCSGDATNRCCTSHHIGGTDQSICDNIKVISRDTWGATRPTHVTTLNHPVHLFFVHHTEGRTCHNEAECASVLKGVQNYHMNSRDWSDIAYSFLVGEDGHVYEGRGWKTVGSHTLGCNDVSLAASMIGDFNDMLPNAAALSAVKRLITCGVEIARLRTDYSLFGHRDVRDTDCPGNALYKNMSSWTHFHLHGPGCPKLT</sequence>
<evidence type="ECO:0000259" key="3">
    <source>
        <dbReference type="SMART" id="SM00644"/>
    </source>
</evidence>
<dbReference type="GO" id="GO:0008745">
    <property type="term" value="F:N-acetylmuramoyl-L-alanine amidase activity"/>
    <property type="evidence" value="ECO:0007669"/>
    <property type="project" value="InterPro"/>
</dbReference>
<dbReference type="PANTHER" id="PTHR11022">
    <property type="entry name" value="PEPTIDOGLYCAN RECOGNITION PROTEIN"/>
    <property type="match status" value="1"/>
</dbReference>
<dbReference type="CDD" id="cd06583">
    <property type="entry name" value="PGRP"/>
    <property type="match status" value="1"/>
</dbReference>
<dbReference type="OrthoDB" id="10001926at2759"/>
<gene>
    <name evidence="5" type="ORF">KP79_PYT17079</name>
</gene>
<evidence type="ECO:0000313" key="6">
    <source>
        <dbReference type="Proteomes" id="UP000242188"/>
    </source>
</evidence>
<dbReference type="Gene3D" id="3.40.80.10">
    <property type="entry name" value="Peptidoglycan recognition protein-like"/>
    <property type="match status" value="1"/>
</dbReference>
<dbReference type="Proteomes" id="UP000242188">
    <property type="component" value="Unassembled WGS sequence"/>
</dbReference>
<dbReference type="GO" id="GO:0009253">
    <property type="term" value="P:peptidoglycan catabolic process"/>
    <property type="evidence" value="ECO:0007669"/>
    <property type="project" value="InterPro"/>
</dbReference>
<evidence type="ECO:0000256" key="2">
    <source>
        <dbReference type="ARBA" id="ARBA00022859"/>
    </source>
</evidence>
<organism evidence="5 6">
    <name type="scientific">Mizuhopecten yessoensis</name>
    <name type="common">Japanese scallop</name>
    <name type="synonym">Patinopecten yessoensis</name>
    <dbReference type="NCBI Taxonomy" id="6573"/>
    <lineage>
        <taxon>Eukaryota</taxon>
        <taxon>Metazoa</taxon>
        <taxon>Spiralia</taxon>
        <taxon>Lophotrochozoa</taxon>
        <taxon>Mollusca</taxon>
        <taxon>Bivalvia</taxon>
        <taxon>Autobranchia</taxon>
        <taxon>Pteriomorphia</taxon>
        <taxon>Pectinida</taxon>
        <taxon>Pectinoidea</taxon>
        <taxon>Pectinidae</taxon>
        <taxon>Mizuhopecten</taxon>
    </lineage>
</organism>
<feature type="domain" description="Peptidoglycan recognition protein family" evidence="4">
    <location>
        <begin position="89"/>
        <end position="231"/>
    </location>
</feature>
<dbReference type="PANTHER" id="PTHR11022:SF41">
    <property type="entry name" value="PEPTIDOGLYCAN-RECOGNITION PROTEIN LC-RELATED"/>
    <property type="match status" value="1"/>
</dbReference>
<evidence type="ECO:0000259" key="4">
    <source>
        <dbReference type="SMART" id="SM00701"/>
    </source>
</evidence>
<dbReference type="SMART" id="SM00644">
    <property type="entry name" value="Ami_2"/>
    <property type="match status" value="1"/>
</dbReference>
<dbReference type="AlphaFoldDB" id="A0A210R2F6"/>
<evidence type="ECO:0000256" key="1">
    <source>
        <dbReference type="ARBA" id="ARBA00007553"/>
    </source>
</evidence>
<dbReference type="EMBL" id="NEDP02000770">
    <property type="protein sequence ID" value="OWF55096.1"/>
    <property type="molecule type" value="Genomic_DNA"/>
</dbReference>
<dbReference type="Pfam" id="PF01510">
    <property type="entry name" value="Amidase_2"/>
    <property type="match status" value="1"/>
</dbReference>
<protein>
    <submittedName>
        <fullName evidence="5">Peptidoglycan recognition protein 3</fullName>
    </submittedName>
</protein>
<dbReference type="InterPro" id="IPR002502">
    <property type="entry name" value="Amidase_domain"/>
</dbReference>
<accession>A0A210R2F6</accession>
<dbReference type="SMART" id="SM00701">
    <property type="entry name" value="PGRP"/>
    <property type="match status" value="1"/>
</dbReference>
<keyword evidence="6" id="KW-1185">Reference proteome</keyword>
<dbReference type="SUPFAM" id="SSF55846">
    <property type="entry name" value="N-acetylmuramoyl-L-alanine amidase-like"/>
    <property type="match status" value="1"/>
</dbReference>
<dbReference type="GO" id="GO:0002376">
    <property type="term" value="P:immune system process"/>
    <property type="evidence" value="ECO:0007669"/>
    <property type="project" value="UniProtKB-KW"/>
</dbReference>
<dbReference type="FunFam" id="3.40.80.10:FF:000001">
    <property type="entry name" value="Peptidoglycan recognition protein 1"/>
    <property type="match status" value="1"/>
</dbReference>
<comment type="similarity">
    <text evidence="1">Belongs to the N-acetylmuramoyl-L-alanine amidase 2 family.</text>
</comment>
<proteinExistence type="inferred from homology"/>
<reference evidence="5 6" key="1">
    <citation type="journal article" date="2017" name="Nat. Ecol. Evol.">
        <title>Scallop genome provides insights into evolution of bilaterian karyotype and development.</title>
        <authorList>
            <person name="Wang S."/>
            <person name="Zhang J."/>
            <person name="Jiao W."/>
            <person name="Li J."/>
            <person name="Xun X."/>
            <person name="Sun Y."/>
            <person name="Guo X."/>
            <person name="Huan P."/>
            <person name="Dong B."/>
            <person name="Zhang L."/>
            <person name="Hu X."/>
            <person name="Sun X."/>
            <person name="Wang J."/>
            <person name="Zhao C."/>
            <person name="Wang Y."/>
            <person name="Wang D."/>
            <person name="Huang X."/>
            <person name="Wang R."/>
            <person name="Lv J."/>
            <person name="Li Y."/>
            <person name="Zhang Z."/>
            <person name="Liu B."/>
            <person name="Lu W."/>
            <person name="Hui Y."/>
            <person name="Liang J."/>
            <person name="Zhou Z."/>
            <person name="Hou R."/>
            <person name="Li X."/>
            <person name="Liu Y."/>
            <person name="Li H."/>
            <person name="Ning X."/>
            <person name="Lin Y."/>
            <person name="Zhao L."/>
            <person name="Xing Q."/>
            <person name="Dou J."/>
            <person name="Li Y."/>
            <person name="Mao J."/>
            <person name="Guo H."/>
            <person name="Dou H."/>
            <person name="Li T."/>
            <person name="Mu C."/>
            <person name="Jiang W."/>
            <person name="Fu Q."/>
            <person name="Fu X."/>
            <person name="Miao Y."/>
            <person name="Liu J."/>
            <person name="Yu Q."/>
            <person name="Li R."/>
            <person name="Liao H."/>
            <person name="Li X."/>
            <person name="Kong Y."/>
            <person name="Jiang Z."/>
            <person name="Chourrout D."/>
            <person name="Li R."/>
            <person name="Bao Z."/>
        </authorList>
    </citation>
    <scope>NUCLEOTIDE SEQUENCE [LARGE SCALE GENOMIC DNA]</scope>
    <source>
        <strain evidence="5 6">PY_sf001</strain>
    </source>
</reference>
<keyword evidence="2" id="KW-0391">Immunity</keyword>
<feature type="domain" description="N-acetylmuramoyl-L-alanine amidase" evidence="3">
    <location>
        <begin position="100"/>
        <end position="237"/>
    </location>
</feature>
<dbReference type="InterPro" id="IPR015510">
    <property type="entry name" value="PGRP"/>
</dbReference>
<name>A0A210R2F6_MIZYE</name>
<dbReference type="GO" id="GO:0008270">
    <property type="term" value="F:zinc ion binding"/>
    <property type="evidence" value="ECO:0007669"/>
    <property type="project" value="InterPro"/>
</dbReference>
<dbReference type="InterPro" id="IPR006619">
    <property type="entry name" value="PGRP_domain_met/bac"/>
</dbReference>
<evidence type="ECO:0000313" key="5">
    <source>
        <dbReference type="EMBL" id="OWF55096.1"/>
    </source>
</evidence>